<evidence type="ECO:0000256" key="1">
    <source>
        <dbReference type="ARBA" id="ARBA00023121"/>
    </source>
</evidence>
<dbReference type="Gene3D" id="3.40.50.10170">
    <property type="match status" value="1"/>
</dbReference>
<organism evidence="2 3">
    <name type="scientific">Candidatus Faecivivens stercoripullorum</name>
    <dbReference type="NCBI Taxonomy" id="2840805"/>
    <lineage>
        <taxon>Bacteria</taxon>
        <taxon>Bacillati</taxon>
        <taxon>Bacillota</taxon>
        <taxon>Clostridia</taxon>
        <taxon>Eubacteriales</taxon>
        <taxon>Oscillospiraceae</taxon>
        <taxon>Oscillospiraceae incertae sedis</taxon>
        <taxon>Candidatus Faecivivens</taxon>
    </lineage>
</organism>
<dbReference type="InterPro" id="IPR050270">
    <property type="entry name" value="DegV_domain_contain"/>
</dbReference>
<dbReference type="Gene3D" id="3.30.1180.10">
    <property type="match status" value="1"/>
</dbReference>
<comment type="caution">
    <text evidence="2">The sequence shown here is derived from an EMBL/GenBank/DDBJ whole genome shotgun (WGS) entry which is preliminary data.</text>
</comment>
<dbReference type="SUPFAM" id="SSF82549">
    <property type="entry name" value="DAK1/DegV-like"/>
    <property type="match status" value="1"/>
</dbReference>
<reference evidence="2" key="1">
    <citation type="submission" date="2020-10" db="EMBL/GenBank/DDBJ databases">
        <authorList>
            <person name="Gilroy R."/>
        </authorList>
    </citation>
    <scope>NUCLEOTIDE SEQUENCE</scope>
    <source>
        <strain evidence="2">ChiBcec7-5410</strain>
    </source>
</reference>
<dbReference type="InterPro" id="IPR003797">
    <property type="entry name" value="DegV"/>
</dbReference>
<name>A0A9D1H8B7_9FIRM</name>
<protein>
    <submittedName>
        <fullName evidence="2">DegV family protein</fullName>
    </submittedName>
</protein>
<dbReference type="EMBL" id="DVLW01000122">
    <property type="protein sequence ID" value="HIT94459.1"/>
    <property type="molecule type" value="Genomic_DNA"/>
</dbReference>
<dbReference type="AlphaFoldDB" id="A0A9D1H8B7"/>
<dbReference type="NCBIfam" id="TIGR00762">
    <property type="entry name" value="DegV"/>
    <property type="match status" value="1"/>
</dbReference>
<proteinExistence type="predicted"/>
<keyword evidence="1" id="KW-0446">Lipid-binding</keyword>
<sequence>MKNVSGRMSRKDVIRRSIAVITDSCADIPPELVKQYGIYILPLQIRCSEGVFRDSVDIHPDDIYRIQKQEMPGSSLPLGSDLEQLLGRVLEDGYTQAIALMMSSGLSGTYNLVRQAIEPAAEHGLTLAVFDTMTSSIGTGAIALQLSQYIANGMGFEDSCLEAEKLIKGTTVFFSVDTLEFLRKGGRIGKISAMAGSVLQIKPILAFAEDGQLTSVAKVRGRKMVQQRLIELVQERYQPGRRFNLMVADGGAPEEGKELEKKLGKAFPGFENYFKANIGATLSIYTGSGVLGAAIQYLD</sequence>
<accession>A0A9D1H8B7</accession>
<gene>
    <name evidence="2" type="ORF">IAC43_04690</name>
</gene>
<evidence type="ECO:0000313" key="2">
    <source>
        <dbReference type="EMBL" id="HIT94459.1"/>
    </source>
</evidence>
<reference evidence="2" key="2">
    <citation type="journal article" date="2021" name="PeerJ">
        <title>Extensive microbial diversity within the chicken gut microbiome revealed by metagenomics and culture.</title>
        <authorList>
            <person name="Gilroy R."/>
            <person name="Ravi A."/>
            <person name="Getino M."/>
            <person name="Pursley I."/>
            <person name="Horton D.L."/>
            <person name="Alikhan N.F."/>
            <person name="Baker D."/>
            <person name="Gharbi K."/>
            <person name="Hall N."/>
            <person name="Watson M."/>
            <person name="Adriaenssens E.M."/>
            <person name="Foster-Nyarko E."/>
            <person name="Jarju S."/>
            <person name="Secka A."/>
            <person name="Antonio M."/>
            <person name="Oren A."/>
            <person name="Chaudhuri R.R."/>
            <person name="La Ragione R."/>
            <person name="Hildebrand F."/>
            <person name="Pallen M.J."/>
        </authorList>
    </citation>
    <scope>NUCLEOTIDE SEQUENCE</scope>
    <source>
        <strain evidence="2">ChiBcec7-5410</strain>
    </source>
</reference>
<dbReference type="PROSITE" id="PS51482">
    <property type="entry name" value="DEGV"/>
    <property type="match status" value="1"/>
</dbReference>
<dbReference type="PANTHER" id="PTHR33434">
    <property type="entry name" value="DEGV DOMAIN-CONTAINING PROTEIN DR_1986-RELATED"/>
    <property type="match status" value="1"/>
</dbReference>
<dbReference type="GO" id="GO:0008289">
    <property type="term" value="F:lipid binding"/>
    <property type="evidence" value="ECO:0007669"/>
    <property type="project" value="UniProtKB-KW"/>
</dbReference>
<dbReference type="PANTHER" id="PTHR33434:SF2">
    <property type="entry name" value="FATTY ACID-BINDING PROTEIN TM_1468"/>
    <property type="match status" value="1"/>
</dbReference>
<evidence type="ECO:0000313" key="3">
    <source>
        <dbReference type="Proteomes" id="UP000824160"/>
    </source>
</evidence>
<dbReference type="Proteomes" id="UP000824160">
    <property type="component" value="Unassembled WGS sequence"/>
</dbReference>
<dbReference type="Pfam" id="PF02645">
    <property type="entry name" value="DegV"/>
    <property type="match status" value="1"/>
</dbReference>
<dbReference type="InterPro" id="IPR043168">
    <property type="entry name" value="DegV_C"/>
</dbReference>